<dbReference type="SUPFAM" id="SSF140383">
    <property type="entry name" value="BSD domain-like"/>
    <property type="match status" value="1"/>
</dbReference>
<gene>
    <name evidence="3" type="ORF">Vbra_10355</name>
</gene>
<reference evidence="3 4" key="1">
    <citation type="submission" date="2014-11" db="EMBL/GenBank/DDBJ databases">
        <authorList>
            <person name="Zhu J."/>
            <person name="Qi W."/>
            <person name="Song R."/>
        </authorList>
    </citation>
    <scope>NUCLEOTIDE SEQUENCE [LARGE SCALE GENOMIC DNA]</scope>
</reference>
<evidence type="ECO:0000256" key="1">
    <source>
        <dbReference type="SAM" id="MobiDB-lite"/>
    </source>
</evidence>
<feature type="region of interest" description="Disordered" evidence="1">
    <location>
        <begin position="318"/>
        <end position="441"/>
    </location>
</feature>
<dbReference type="Gene3D" id="1.10.3970.10">
    <property type="entry name" value="BSD domain"/>
    <property type="match status" value="1"/>
</dbReference>
<feature type="compositionally biased region" description="Low complexity" evidence="1">
    <location>
        <begin position="39"/>
        <end position="56"/>
    </location>
</feature>
<dbReference type="OMA" id="HIFDRAK"/>
<dbReference type="Proteomes" id="UP000041254">
    <property type="component" value="Unassembled WGS sequence"/>
</dbReference>
<feature type="compositionally biased region" description="Acidic residues" evidence="1">
    <location>
        <begin position="320"/>
        <end position="332"/>
    </location>
</feature>
<feature type="region of interest" description="Disordered" evidence="1">
    <location>
        <begin position="1"/>
        <end position="85"/>
    </location>
</feature>
<feature type="compositionally biased region" description="Low complexity" evidence="1">
    <location>
        <begin position="7"/>
        <end position="17"/>
    </location>
</feature>
<proteinExistence type="predicted"/>
<feature type="compositionally biased region" description="Basic and acidic residues" evidence="1">
    <location>
        <begin position="333"/>
        <end position="347"/>
    </location>
</feature>
<protein>
    <recommendedName>
        <fullName evidence="2">BSD domain-containing protein</fullName>
    </recommendedName>
</protein>
<dbReference type="InterPro" id="IPR051494">
    <property type="entry name" value="BSD_domain-containing"/>
</dbReference>
<dbReference type="InterPro" id="IPR005607">
    <property type="entry name" value="BSD_dom"/>
</dbReference>
<feature type="region of interest" description="Disordered" evidence="1">
    <location>
        <begin position="232"/>
        <end position="252"/>
    </location>
</feature>
<sequence length="441" mass="48965">MEDHASSDTASAPSAATQENVQPQPPAGPTEQVKEQQEEGQQQQQQQQQQQVLEPPAEQEHSPSEKEPEVTTPPRPSVADPGPSLAEVGLKVGSWFGGRLKNTANFLQSRGKEMIETVTPEIKEFAQQLQSDTSQFVAKQKERLMHVAAQFDEAFESQGEGQEASPAKQAAADRARKATGSSTKQEGEEEAQRETDGDPQPPAGKPTRKLPKAYEKNFSARFISKLEALREDESTFTTDPPEPPHDTPHRTGTFQDYPVDQYEVLEWCHDETIATLKERLVPSRVDEELFWKRFLYRIYLLKCEEAHLADLVQRVKNTETGDEEEEFSWDDVDSPRGHPDKHTHEHPSSGGEAEGQHEEGTEQPSVKQPPTPIRLTPERLSQGDNTQDQEEAACEVVDSPVGVPGASPDGPASSGASDDFAIVQPVEQHKEEDNGEWVSWD</sequence>
<evidence type="ECO:0000313" key="3">
    <source>
        <dbReference type="EMBL" id="CEM34409.1"/>
    </source>
</evidence>
<dbReference type="EMBL" id="CDMY01000821">
    <property type="protein sequence ID" value="CEM34409.1"/>
    <property type="molecule type" value="Genomic_DNA"/>
</dbReference>
<feature type="compositionally biased region" description="Basic and acidic residues" evidence="1">
    <location>
        <begin position="58"/>
        <end position="69"/>
    </location>
</feature>
<dbReference type="OrthoDB" id="47923at2759"/>
<dbReference type="GO" id="GO:0005737">
    <property type="term" value="C:cytoplasm"/>
    <property type="evidence" value="ECO:0007669"/>
    <property type="project" value="TreeGrafter"/>
</dbReference>
<evidence type="ECO:0000259" key="2">
    <source>
        <dbReference type="PROSITE" id="PS50858"/>
    </source>
</evidence>
<organism evidence="3 4">
    <name type="scientific">Vitrella brassicaformis (strain CCMP3155)</name>
    <dbReference type="NCBI Taxonomy" id="1169540"/>
    <lineage>
        <taxon>Eukaryota</taxon>
        <taxon>Sar</taxon>
        <taxon>Alveolata</taxon>
        <taxon>Colpodellida</taxon>
        <taxon>Vitrellaceae</taxon>
        <taxon>Vitrella</taxon>
    </lineage>
</organism>
<accession>A0A0G4GUA5</accession>
<feature type="region of interest" description="Disordered" evidence="1">
    <location>
        <begin position="155"/>
        <end position="211"/>
    </location>
</feature>
<dbReference type="InParanoid" id="A0A0G4GUA5"/>
<dbReference type="PROSITE" id="PS50858">
    <property type="entry name" value="BSD"/>
    <property type="match status" value="1"/>
</dbReference>
<evidence type="ECO:0000313" key="4">
    <source>
        <dbReference type="Proteomes" id="UP000041254"/>
    </source>
</evidence>
<keyword evidence="4" id="KW-1185">Reference proteome</keyword>
<name>A0A0G4GUA5_VITBC</name>
<dbReference type="PANTHER" id="PTHR16019">
    <property type="entry name" value="SYNAPSE-ASSOCIATED PROTEIN"/>
    <property type="match status" value="1"/>
</dbReference>
<dbReference type="InterPro" id="IPR035925">
    <property type="entry name" value="BSD_dom_sf"/>
</dbReference>
<feature type="compositionally biased region" description="Low complexity" evidence="1">
    <location>
        <begin position="399"/>
        <end position="419"/>
    </location>
</feature>
<dbReference type="AlphaFoldDB" id="A0A0G4GUA5"/>
<feature type="domain" description="BSD" evidence="2">
    <location>
        <begin position="270"/>
        <end position="302"/>
    </location>
</feature>
<dbReference type="PANTHER" id="PTHR16019:SF5">
    <property type="entry name" value="BSD DOMAIN-CONTAINING PROTEIN 1"/>
    <property type="match status" value="1"/>
</dbReference>
<dbReference type="VEuPathDB" id="CryptoDB:Vbra_10355"/>
<dbReference type="Pfam" id="PF03909">
    <property type="entry name" value="BSD"/>
    <property type="match status" value="1"/>
</dbReference>